<evidence type="ECO:0000256" key="2">
    <source>
        <dbReference type="ARBA" id="ARBA00023002"/>
    </source>
</evidence>
<dbReference type="GO" id="GO:0008202">
    <property type="term" value="P:steroid metabolic process"/>
    <property type="evidence" value="ECO:0007669"/>
    <property type="project" value="UniProtKB-KW"/>
</dbReference>
<dbReference type="Gene3D" id="3.40.50.720">
    <property type="entry name" value="NAD(P)-binding Rossmann-like Domain"/>
    <property type="match status" value="1"/>
</dbReference>
<gene>
    <name evidence="4" type="ORF">IAD42_01825</name>
</gene>
<dbReference type="SUPFAM" id="SSF51735">
    <property type="entry name" value="NAD(P)-binding Rossmann-fold domains"/>
    <property type="match status" value="1"/>
</dbReference>
<dbReference type="GO" id="GO:0016491">
    <property type="term" value="F:oxidoreductase activity"/>
    <property type="evidence" value="ECO:0007669"/>
    <property type="project" value="UniProtKB-KW"/>
</dbReference>
<dbReference type="InterPro" id="IPR036291">
    <property type="entry name" value="NAD(P)-bd_dom_sf"/>
</dbReference>
<dbReference type="PROSITE" id="PS00061">
    <property type="entry name" value="ADH_SHORT"/>
    <property type="match status" value="1"/>
</dbReference>
<dbReference type="InterPro" id="IPR050259">
    <property type="entry name" value="SDR"/>
</dbReference>
<comment type="similarity">
    <text evidence="1">Belongs to the short-chain dehydrogenases/reductases (SDR) family.</text>
</comment>
<organism evidence="4 5">
    <name type="scientific">Candidatus Scatomorpha pullistercoris</name>
    <dbReference type="NCBI Taxonomy" id="2840929"/>
    <lineage>
        <taxon>Bacteria</taxon>
        <taxon>Bacillati</taxon>
        <taxon>Bacillota</taxon>
        <taxon>Clostridia</taxon>
        <taxon>Eubacteriales</taxon>
        <taxon>Candidatus Scatomorpha</taxon>
    </lineage>
</organism>
<keyword evidence="3" id="KW-0753">Steroid metabolism</keyword>
<evidence type="ECO:0000313" key="4">
    <source>
        <dbReference type="EMBL" id="HIS96693.1"/>
    </source>
</evidence>
<dbReference type="InterPro" id="IPR020904">
    <property type="entry name" value="Sc_DH/Rdtase_CS"/>
</dbReference>
<reference evidence="4" key="2">
    <citation type="journal article" date="2021" name="PeerJ">
        <title>Extensive microbial diversity within the chicken gut microbiome revealed by metagenomics and culture.</title>
        <authorList>
            <person name="Gilroy R."/>
            <person name="Ravi A."/>
            <person name="Getino M."/>
            <person name="Pursley I."/>
            <person name="Horton D.L."/>
            <person name="Alikhan N.F."/>
            <person name="Baker D."/>
            <person name="Gharbi K."/>
            <person name="Hall N."/>
            <person name="Watson M."/>
            <person name="Adriaenssens E.M."/>
            <person name="Foster-Nyarko E."/>
            <person name="Jarju S."/>
            <person name="Secka A."/>
            <person name="Antonio M."/>
            <person name="Oren A."/>
            <person name="Chaudhuri R.R."/>
            <person name="La Ragione R."/>
            <person name="Hildebrand F."/>
            <person name="Pallen M.J."/>
        </authorList>
    </citation>
    <scope>NUCLEOTIDE SEQUENCE</scope>
    <source>
        <strain evidence="4">ChiHecec3B27-6122</strain>
    </source>
</reference>
<evidence type="ECO:0000313" key="5">
    <source>
        <dbReference type="Proteomes" id="UP000886876"/>
    </source>
</evidence>
<sequence>METLFKKEKLPGFAIVTGSSRGLGANFAYRLANDGYDVLINYSSDASEADALEVKGQIERDTGRRALICKADVSVPEECTRMVETACDTFGSQSAILINNAGIHRGGNFEDIPPETYSKIIYVDLIGCLNMCRASIPHMLEAGEGAIINISSSAAYAQSYKNEAYGTAKAALLGLTKCLALEFAGKGIRANAIAPCQHATKMVEDFARNDPENFKKSCAAIPLGRIGRPDELSEAMSYLVHARFMTGHCIAHSGGKVLLC</sequence>
<dbReference type="InterPro" id="IPR002347">
    <property type="entry name" value="SDR_fam"/>
</dbReference>
<dbReference type="PANTHER" id="PTHR42879">
    <property type="entry name" value="3-OXOACYL-(ACYL-CARRIER-PROTEIN) REDUCTASE"/>
    <property type="match status" value="1"/>
</dbReference>
<dbReference type="FunFam" id="3.40.50.720:FF:000173">
    <property type="entry name" value="3-oxoacyl-[acyl-carrier protein] reductase"/>
    <property type="match status" value="1"/>
</dbReference>
<keyword evidence="3" id="KW-0443">Lipid metabolism</keyword>
<reference evidence="4" key="1">
    <citation type="submission" date="2020-10" db="EMBL/GenBank/DDBJ databases">
        <authorList>
            <person name="Gilroy R."/>
        </authorList>
    </citation>
    <scope>NUCLEOTIDE SEQUENCE</scope>
    <source>
        <strain evidence="4">ChiHecec3B27-6122</strain>
    </source>
</reference>
<dbReference type="PRINTS" id="PR00080">
    <property type="entry name" value="SDRFAMILY"/>
</dbReference>
<protein>
    <submittedName>
        <fullName evidence="4">SDR family oxidoreductase</fullName>
    </submittedName>
</protein>
<dbReference type="GO" id="GO:0032787">
    <property type="term" value="P:monocarboxylic acid metabolic process"/>
    <property type="evidence" value="ECO:0007669"/>
    <property type="project" value="UniProtKB-ARBA"/>
</dbReference>
<dbReference type="Proteomes" id="UP000886876">
    <property type="component" value="Unassembled WGS sequence"/>
</dbReference>
<dbReference type="PANTHER" id="PTHR42879:SF2">
    <property type="entry name" value="3-OXOACYL-[ACYL-CARRIER-PROTEIN] REDUCTASE FABG"/>
    <property type="match status" value="1"/>
</dbReference>
<accession>A0A9D1G3M0</accession>
<dbReference type="Pfam" id="PF13561">
    <property type="entry name" value="adh_short_C2"/>
    <property type="match status" value="1"/>
</dbReference>
<dbReference type="CDD" id="cd05233">
    <property type="entry name" value="SDR_c"/>
    <property type="match status" value="1"/>
</dbReference>
<evidence type="ECO:0000256" key="3">
    <source>
        <dbReference type="ARBA" id="ARBA00023221"/>
    </source>
</evidence>
<proteinExistence type="inferred from homology"/>
<comment type="caution">
    <text evidence="4">The sequence shown here is derived from an EMBL/GenBank/DDBJ whole genome shotgun (WGS) entry which is preliminary data.</text>
</comment>
<keyword evidence="2" id="KW-0560">Oxidoreductase</keyword>
<name>A0A9D1G3M0_9FIRM</name>
<dbReference type="AlphaFoldDB" id="A0A9D1G3M0"/>
<dbReference type="PRINTS" id="PR00081">
    <property type="entry name" value="GDHRDH"/>
</dbReference>
<dbReference type="EMBL" id="DVJS01000040">
    <property type="protein sequence ID" value="HIS96693.1"/>
    <property type="molecule type" value="Genomic_DNA"/>
</dbReference>
<evidence type="ECO:0000256" key="1">
    <source>
        <dbReference type="ARBA" id="ARBA00006484"/>
    </source>
</evidence>